<dbReference type="EMBL" id="DS022310">
    <property type="protein sequence ID" value="OAJ43579.1"/>
    <property type="molecule type" value="Genomic_DNA"/>
</dbReference>
<gene>
    <name evidence="2" type="ORF">BDEG_26924</name>
</gene>
<dbReference type="Pfam" id="PF03109">
    <property type="entry name" value="ABC1"/>
    <property type="match status" value="2"/>
</dbReference>
<dbReference type="InterPro" id="IPR011009">
    <property type="entry name" value="Kinase-like_dom_sf"/>
</dbReference>
<reference evidence="2 3" key="1">
    <citation type="submission" date="2006-10" db="EMBL/GenBank/DDBJ databases">
        <title>The Genome Sequence of Batrachochytrium dendrobatidis JEL423.</title>
        <authorList>
            <consortium name="The Broad Institute Genome Sequencing Platform"/>
            <person name="Birren B."/>
            <person name="Lander E."/>
            <person name="Galagan J."/>
            <person name="Cuomo C."/>
            <person name="Devon K."/>
            <person name="Jaffe D."/>
            <person name="Butler J."/>
            <person name="Alvarez P."/>
            <person name="Gnerre S."/>
            <person name="Grabherr M."/>
            <person name="Kleber M."/>
            <person name="Mauceli E."/>
            <person name="Brockman W."/>
            <person name="Young S."/>
            <person name="LaButti K."/>
            <person name="Sykes S."/>
            <person name="DeCaprio D."/>
            <person name="Crawford M."/>
            <person name="Koehrsen M."/>
            <person name="Engels R."/>
            <person name="Montgomery P."/>
            <person name="Pearson M."/>
            <person name="Howarth C."/>
            <person name="Larson L."/>
            <person name="White J."/>
            <person name="O'Leary S."/>
            <person name="Kodira C."/>
            <person name="Zeng Q."/>
            <person name="Yandava C."/>
            <person name="Alvarado L."/>
            <person name="Longcore J."/>
            <person name="James T."/>
        </authorList>
    </citation>
    <scope>NUCLEOTIDE SEQUENCE [LARGE SCALE GENOMIC DNA]</scope>
    <source>
        <strain evidence="2 3">JEL423</strain>
    </source>
</reference>
<dbReference type="PANTHER" id="PTHR43173">
    <property type="entry name" value="ABC1 FAMILY PROTEIN"/>
    <property type="match status" value="1"/>
</dbReference>
<sequence>MAVSTIEYVQDPLIFQKLERSTFFWRKMGPIYLQYRIQEWRLKDSSDEIKEKAWNELHQQYAPQVLALLLELRGIYIKLGQILATRKDIAPEIYRNYFSELLDRVPALSGTEARLIIENALGRSINSMFAEFDDVSIGAASIGQVHKAKLYDGRVVVVKIQYPDADSLFRQDIVTSKQFAKLAQPEQIPAMDELERQVLEEFYFDKEAWALDTVRKNIMPFYKNVVIPKPIKEFSNKDVLVMEYIPGVKLIDAVIVDAQRIARRLGTTLDVLQTGKFTTWMGVRNSIYTVADVSWSTMAGIYNWTLGWIAPNIPYAQKPIDIKNIFKTLVEVHGKEILIDGIFNGDPHPGNILILPNGKIGLIDYGQVKMLTKKERRQLAELMLLLEKGEGVKNETISFVKALGFQTEKNDDHVLYKTAVIGLDRDDEEACEESLN</sequence>
<dbReference type="OrthoDB" id="427480at2759"/>
<dbReference type="CDD" id="cd05121">
    <property type="entry name" value="ABC1_ADCK3-like"/>
    <property type="match status" value="1"/>
</dbReference>
<feature type="domain" description="Protein kinase" evidence="1">
    <location>
        <begin position="131"/>
        <end position="436"/>
    </location>
</feature>
<accession>A0A177WTZ6</accession>
<proteinExistence type="predicted"/>
<name>A0A177WTZ6_BATDL</name>
<dbReference type="STRING" id="403673.A0A177WTZ6"/>
<dbReference type="VEuPathDB" id="FungiDB:BDEG_26924"/>
<protein>
    <recommendedName>
        <fullName evidence="1">Protein kinase domain-containing protein</fullName>
    </recommendedName>
</protein>
<dbReference type="InterPro" id="IPR004147">
    <property type="entry name" value="ABC1_dom"/>
</dbReference>
<dbReference type="eggNOG" id="KOG1235">
    <property type="taxonomic scope" value="Eukaryota"/>
</dbReference>
<dbReference type="GO" id="GO:0004672">
    <property type="term" value="F:protein kinase activity"/>
    <property type="evidence" value="ECO:0007669"/>
    <property type="project" value="InterPro"/>
</dbReference>
<dbReference type="Proteomes" id="UP000077115">
    <property type="component" value="Unassembled WGS sequence"/>
</dbReference>
<dbReference type="PROSITE" id="PS50011">
    <property type="entry name" value="PROTEIN_KINASE_DOM"/>
    <property type="match status" value="1"/>
</dbReference>
<evidence type="ECO:0000313" key="3">
    <source>
        <dbReference type="Proteomes" id="UP000077115"/>
    </source>
</evidence>
<evidence type="ECO:0000313" key="2">
    <source>
        <dbReference type="EMBL" id="OAJ43579.1"/>
    </source>
</evidence>
<dbReference type="InterPro" id="IPR000719">
    <property type="entry name" value="Prot_kinase_dom"/>
</dbReference>
<evidence type="ECO:0000259" key="1">
    <source>
        <dbReference type="PROSITE" id="PS50011"/>
    </source>
</evidence>
<dbReference type="InterPro" id="IPR051130">
    <property type="entry name" value="Mito_struct-func_regulator"/>
</dbReference>
<dbReference type="PANTHER" id="PTHR43173:SF34">
    <property type="entry name" value="ABC1 ATYPICAL KINASE-LIKE DOMAIN-CONTAINING PROTEIN"/>
    <property type="match status" value="1"/>
</dbReference>
<dbReference type="SUPFAM" id="SSF56112">
    <property type="entry name" value="Protein kinase-like (PK-like)"/>
    <property type="match status" value="1"/>
</dbReference>
<dbReference type="AlphaFoldDB" id="A0A177WTZ6"/>
<organism evidence="2 3">
    <name type="scientific">Batrachochytrium dendrobatidis (strain JEL423)</name>
    <dbReference type="NCBI Taxonomy" id="403673"/>
    <lineage>
        <taxon>Eukaryota</taxon>
        <taxon>Fungi</taxon>
        <taxon>Fungi incertae sedis</taxon>
        <taxon>Chytridiomycota</taxon>
        <taxon>Chytridiomycota incertae sedis</taxon>
        <taxon>Chytridiomycetes</taxon>
        <taxon>Rhizophydiales</taxon>
        <taxon>Rhizophydiales incertae sedis</taxon>
        <taxon>Batrachochytrium</taxon>
    </lineage>
</organism>
<dbReference type="GO" id="GO:0005524">
    <property type="term" value="F:ATP binding"/>
    <property type="evidence" value="ECO:0007669"/>
    <property type="project" value="InterPro"/>
</dbReference>
<reference evidence="2 3" key="2">
    <citation type="submission" date="2016-05" db="EMBL/GenBank/DDBJ databases">
        <title>Lineage-specific infection strategies underlie the spectrum of fungal disease in amphibians.</title>
        <authorList>
            <person name="Cuomo C.A."/>
            <person name="Farrer R.A."/>
            <person name="James T."/>
            <person name="Longcore J."/>
            <person name="Birren B."/>
        </authorList>
    </citation>
    <scope>NUCLEOTIDE SEQUENCE [LARGE SCALE GENOMIC DNA]</scope>
    <source>
        <strain evidence="2 3">JEL423</strain>
    </source>
</reference>